<evidence type="ECO:0000259" key="1">
    <source>
        <dbReference type="Pfam" id="PF20236"/>
    </source>
</evidence>
<organism evidence="2 3">
    <name type="scientific">Fistulina hepatica ATCC 64428</name>
    <dbReference type="NCBI Taxonomy" id="1128425"/>
    <lineage>
        <taxon>Eukaryota</taxon>
        <taxon>Fungi</taxon>
        <taxon>Dikarya</taxon>
        <taxon>Basidiomycota</taxon>
        <taxon>Agaricomycotina</taxon>
        <taxon>Agaricomycetes</taxon>
        <taxon>Agaricomycetidae</taxon>
        <taxon>Agaricales</taxon>
        <taxon>Fistulinaceae</taxon>
        <taxon>Fistulina</taxon>
    </lineage>
</organism>
<dbReference type="EMBL" id="KN881726">
    <property type="protein sequence ID" value="KIY49130.1"/>
    <property type="molecule type" value="Genomic_DNA"/>
</dbReference>
<evidence type="ECO:0000313" key="2">
    <source>
        <dbReference type="EMBL" id="KIY49130.1"/>
    </source>
</evidence>
<dbReference type="Proteomes" id="UP000054144">
    <property type="component" value="Unassembled WGS sequence"/>
</dbReference>
<proteinExistence type="predicted"/>
<name>A0A0D7AEI7_9AGAR</name>
<dbReference type="OrthoDB" id="3168860at2759"/>
<sequence length="192" mass="21537">MAAPPAANAAGHLRQVDLNPFRAKYENSDGLTAFEMTQAVASPNVVMMLCRNEKWTALHPEIKGPSKVFFYFGPELSPGYVAFGNNRETVSMRQFLRKADKGRSRLFTALNGKLFTWHYADDHNLICFDDRRQIIAKWCRSVHDQAADAALVLFPAAMPVVDEVLVALSLNRMAGTFSFASYEDKFLGWVDV</sequence>
<gene>
    <name evidence="2" type="ORF">FISHEDRAFT_72939</name>
</gene>
<keyword evidence="3" id="KW-1185">Reference proteome</keyword>
<feature type="domain" description="DUF6593" evidence="1">
    <location>
        <begin position="81"/>
        <end position="167"/>
    </location>
</feature>
<dbReference type="AlphaFoldDB" id="A0A0D7AEI7"/>
<dbReference type="Pfam" id="PF20236">
    <property type="entry name" value="DUF6593"/>
    <property type="match status" value="1"/>
</dbReference>
<protein>
    <recommendedName>
        <fullName evidence="1">DUF6593 domain-containing protein</fullName>
    </recommendedName>
</protein>
<dbReference type="InterPro" id="IPR046528">
    <property type="entry name" value="DUF6593"/>
</dbReference>
<evidence type="ECO:0000313" key="3">
    <source>
        <dbReference type="Proteomes" id="UP000054144"/>
    </source>
</evidence>
<accession>A0A0D7AEI7</accession>
<reference evidence="2 3" key="1">
    <citation type="journal article" date="2015" name="Fungal Genet. Biol.">
        <title>Evolution of novel wood decay mechanisms in Agaricales revealed by the genome sequences of Fistulina hepatica and Cylindrobasidium torrendii.</title>
        <authorList>
            <person name="Floudas D."/>
            <person name="Held B.W."/>
            <person name="Riley R."/>
            <person name="Nagy L.G."/>
            <person name="Koehler G."/>
            <person name="Ransdell A.S."/>
            <person name="Younus H."/>
            <person name="Chow J."/>
            <person name="Chiniquy J."/>
            <person name="Lipzen A."/>
            <person name="Tritt A."/>
            <person name="Sun H."/>
            <person name="Haridas S."/>
            <person name="LaButti K."/>
            <person name="Ohm R.A."/>
            <person name="Kues U."/>
            <person name="Blanchette R.A."/>
            <person name="Grigoriev I.V."/>
            <person name="Minto R.E."/>
            <person name="Hibbett D.S."/>
        </authorList>
    </citation>
    <scope>NUCLEOTIDE SEQUENCE [LARGE SCALE GENOMIC DNA]</scope>
    <source>
        <strain evidence="2 3">ATCC 64428</strain>
    </source>
</reference>